<proteinExistence type="predicted"/>
<dbReference type="GO" id="GO:0016740">
    <property type="term" value="F:transferase activity"/>
    <property type="evidence" value="ECO:0007669"/>
    <property type="project" value="UniProtKB-KW"/>
</dbReference>
<dbReference type="InterPro" id="IPR001296">
    <property type="entry name" value="Glyco_trans_1"/>
</dbReference>
<name>A0A1H9Q109_BUTFI</name>
<evidence type="ECO:0000313" key="3">
    <source>
        <dbReference type="Proteomes" id="UP000182584"/>
    </source>
</evidence>
<reference evidence="2 3" key="1">
    <citation type="submission" date="2016-10" db="EMBL/GenBank/DDBJ databases">
        <authorList>
            <person name="de Groot N.N."/>
        </authorList>
    </citation>
    <scope>NUCLEOTIDE SEQUENCE [LARGE SCALE GENOMIC DNA]</scope>
    <source>
        <strain evidence="2 3">AR40</strain>
    </source>
</reference>
<organism evidence="2 3">
    <name type="scientific">Butyrivibrio fibrisolvens</name>
    <dbReference type="NCBI Taxonomy" id="831"/>
    <lineage>
        <taxon>Bacteria</taxon>
        <taxon>Bacillati</taxon>
        <taxon>Bacillota</taxon>
        <taxon>Clostridia</taxon>
        <taxon>Lachnospirales</taxon>
        <taxon>Lachnospiraceae</taxon>
        <taxon>Butyrivibrio</taxon>
    </lineage>
</organism>
<evidence type="ECO:0000313" key="2">
    <source>
        <dbReference type="EMBL" id="SER54137.1"/>
    </source>
</evidence>
<dbReference type="SUPFAM" id="SSF53756">
    <property type="entry name" value="UDP-Glycosyltransferase/glycogen phosphorylase"/>
    <property type="match status" value="1"/>
</dbReference>
<protein>
    <submittedName>
        <fullName evidence="2">Glycosyltransferase involved in cell wall bisynthesis</fullName>
    </submittedName>
</protein>
<dbReference type="AlphaFoldDB" id="A0A1H9Q109"/>
<feature type="domain" description="Glycosyl transferase family 1" evidence="1">
    <location>
        <begin position="200"/>
        <end position="315"/>
    </location>
</feature>
<dbReference type="EMBL" id="FOGJ01000007">
    <property type="protein sequence ID" value="SER54137.1"/>
    <property type="molecule type" value="Genomic_DNA"/>
</dbReference>
<gene>
    <name evidence="2" type="ORF">SAMN04487884_1076</name>
</gene>
<sequence length="376" mass="43077">MMSRFLLKRIQVAIGIDVVLNNIFKTNFDKNVLLVYIIDPFIYSANFSVHQAFDQVRIIAKTFSDLGFNVDVIDYRSNKIKLKKQYNIVFDICIKNNPIYAKNIKSDTKRIVYFTGSESDFANSAELERIKDVKSRRGVELLPRRQAPLINSEVENCDLAIMIGNEYTFATYKDFHFKRTALVPNTGYDFSFVFDKDIKKATSFIYMGSVGSVHKGLDLLLEVFCELGAPYKLYVCGCYEREEDFVKEYYSELYNTDNIVSVGFVDIKSDKFKKLSEECAFTILPSCSEGCAGTITTCMSAGIIPICSRICGYDEDEVIILDDCQKQTIKQAVIDASDMSMADIEKKSREVVELTRKKYNTENYYIQMRKAIEKVL</sequence>
<dbReference type="Pfam" id="PF00534">
    <property type="entry name" value="Glycos_transf_1"/>
    <property type="match status" value="1"/>
</dbReference>
<dbReference type="OrthoDB" id="5516294at2"/>
<evidence type="ECO:0000259" key="1">
    <source>
        <dbReference type="Pfam" id="PF00534"/>
    </source>
</evidence>
<keyword evidence="2" id="KW-0808">Transferase</keyword>
<dbReference type="Proteomes" id="UP000182584">
    <property type="component" value="Unassembled WGS sequence"/>
</dbReference>
<dbReference type="CDD" id="cd01635">
    <property type="entry name" value="Glycosyltransferase_GTB-type"/>
    <property type="match status" value="1"/>
</dbReference>
<accession>A0A1H9Q109</accession>
<dbReference type="Gene3D" id="3.40.50.2000">
    <property type="entry name" value="Glycogen Phosphorylase B"/>
    <property type="match status" value="1"/>
</dbReference>